<comment type="caution">
    <text evidence="10">The sequence shown here is derived from an EMBL/GenBank/DDBJ whole genome shotgun (WGS) entry which is preliminary data.</text>
</comment>
<organism evidence="10 11">
    <name type="scientific">Sphingomonas kyeonggiensis</name>
    <dbReference type="NCBI Taxonomy" id="1268553"/>
    <lineage>
        <taxon>Bacteria</taxon>
        <taxon>Pseudomonadati</taxon>
        <taxon>Pseudomonadota</taxon>
        <taxon>Alphaproteobacteria</taxon>
        <taxon>Sphingomonadales</taxon>
        <taxon>Sphingomonadaceae</taxon>
        <taxon>Sphingomonas</taxon>
    </lineage>
</organism>
<dbReference type="InterPro" id="IPR035890">
    <property type="entry name" value="Anti-sigma-28_factor_FlgM_sf"/>
</dbReference>
<comment type="function">
    <text evidence="7">Responsible for the coupling of flagellin expression to flagellar assembly by preventing expression of the flagellin genes when a component of the middle class of proteins is defective. It negatively regulates flagellar genes by inhibiting the activity of FliA by directly binding to FliA.</text>
</comment>
<proteinExistence type="inferred from homology"/>
<keyword evidence="11" id="KW-1185">Reference proteome</keyword>
<dbReference type="RefSeq" id="WP_184163067.1">
    <property type="nucleotide sequence ID" value="NZ_JACHLN010000001.1"/>
</dbReference>
<dbReference type="AlphaFoldDB" id="A0A7W7NQ91"/>
<dbReference type="GO" id="GO:0044781">
    <property type="term" value="P:bacterial-type flagellum organization"/>
    <property type="evidence" value="ECO:0007669"/>
    <property type="project" value="UniProtKB-KW"/>
</dbReference>
<keyword evidence="10" id="KW-0966">Cell projection</keyword>
<evidence type="ECO:0000256" key="2">
    <source>
        <dbReference type="ARBA" id="ARBA00017823"/>
    </source>
</evidence>
<keyword evidence="3" id="KW-0678">Repressor</keyword>
<evidence type="ECO:0000256" key="8">
    <source>
        <dbReference type="ARBA" id="ARBA00030117"/>
    </source>
</evidence>
<gene>
    <name evidence="10" type="ORF">HNP52_000911</name>
</gene>
<dbReference type="NCBIfam" id="TIGR03824">
    <property type="entry name" value="FlgM_jcvi"/>
    <property type="match status" value="1"/>
</dbReference>
<evidence type="ECO:0000259" key="9">
    <source>
        <dbReference type="Pfam" id="PF04316"/>
    </source>
</evidence>
<evidence type="ECO:0000256" key="3">
    <source>
        <dbReference type="ARBA" id="ARBA00022491"/>
    </source>
</evidence>
<protein>
    <recommendedName>
        <fullName evidence="2">Negative regulator of flagellin synthesis</fullName>
    </recommendedName>
    <alternativeName>
        <fullName evidence="8">Anti-sigma-28 factor</fullName>
    </alternativeName>
</protein>
<keyword evidence="10" id="KW-0969">Cilium</keyword>
<dbReference type="SUPFAM" id="SSF101498">
    <property type="entry name" value="Anti-sigma factor FlgM"/>
    <property type="match status" value="1"/>
</dbReference>
<accession>A0A7W7NQ91</accession>
<dbReference type="InterPro" id="IPR007412">
    <property type="entry name" value="FlgM"/>
</dbReference>
<keyword evidence="4" id="KW-1005">Bacterial flagellum biogenesis</keyword>
<keyword evidence="10" id="KW-0282">Flagellum</keyword>
<evidence type="ECO:0000256" key="6">
    <source>
        <dbReference type="ARBA" id="ARBA00023163"/>
    </source>
</evidence>
<evidence type="ECO:0000256" key="1">
    <source>
        <dbReference type="ARBA" id="ARBA00005322"/>
    </source>
</evidence>
<evidence type="ECO:0000313" key="11">
    <source>
        <dbReference type="Proteomes" id="UP000575241"/>
    </source>
</evidence>
<sequence length="95" mass="10196">MVESIGTKAGAVGDRRTVPVEPAARVASVRPVASDSPAVQSAAAAMASDQAAQPPVDSERVARIRKAIQEKRFPLYPAEIADRLLAYKLEWKPNQ</sequence>
<evidence type="ECO:0000256" key="5">
    <source>
        <dbReference type="ARBA" id="ARBA00023015"/>
    </source>
</evidence>
<dbReference type="GO" id="GO:0045892">
    <property type="term" value="P:negative regulation of DNA-templated transcription"/>
    <property type="evidence" value="ECO:0007669"/>
    <property type="project" value="InterPro"/>
</dbReference>
<dbReference type="InterPro" id="IPR031316">
    <property type="entry name" value="FlgM_C"/>
</dbReference>
<comment type="similarity">
    <text evidence="1">Belongs to the FlgM family.</text>
</comment>
<keyword evidence="6" id="KW-0804">Transcription</keyword>
<dbReference type="Pfam" id="PF04316">
    <property type="entry name" value="FlgM"/>
    <property type="match status" value="1"/>
</dbReference>
<reference evidence="10 11" key="1">
    <citation type="submission" date="2020-08" db="EMBL/GenBank/DDBJ databases">
        <title>Functional genomics of gut bacteria from endangered species of beetles.</title>
        <authorList>
            <person name="Carlos-Shanley C."/>
        </authorList>
    </citation>
    <scope>NUCLEOTIDE SEQUENCE [LARGE SCALE GENOMIC DNA]</scope>
    <source>
        <strain evidence="10 11">S00224</strain>
    </source>
</reference>
<name>A0A7W7NQ91_9SPHN</name>
<feature type="domain" description="Anti-sigma-28 factor FlgM C-terminal" evidence="9">
    <location>
        <begin position="41"/>
        <end position="85"/>
    </location>
</feature>
<keyword evidence="5" id="KW-0805">Transcription regulation</keyword>
<evidence type="ECO:0000313" key="10">
    <source>
        <dbReference type="EMBL" id="MBB4837860.1"/>
    </source>
</evidence>
<dbReference type="EMBL" id="JACHLN010000001">
    <property type="protein sequence ID" value="MBB4837860.1"/>
    <property type="molecule type" value="Genomic_DNA"/>
</dbReference>
<evidence type="ECO:0000256" key="7">
    <source>
        <dbReference type="ARBA" id="ARBA00024739"/>
    </source>
</evidence>
<dbReference type="Proteomes" id="UP000575241">
    <property type="component" value="Unassembled WGS sequence"/>
</dbReference>
<evidence type="ECO:0000256" key="4">
    <source>
        <dbReference type="ARBA" id="ARBA00022795"/>
    </source>
</evidence>